<name>A0A6M3K6H1_9ZZZZ</name>
<organism evidence="1">
    <name type="scientific">viral metagenome</name>
    <dbReference type="NCBI Taxonomy" id="1070528"/>
    <lineage>
        <taxon>unclassified sequences</taxon>
        <taxon>metagenomes</taxon>
        <taxon>organismal metagenomes</taxon>
    </lineage>
</organism>
<dbReference type="Gene3D" id="3.40.50.300">
    <property type="entry name" value="P-loop containing nucleotide triphosphate hydrolases"/>
    <property type="match status" value="1"/>
</dbReference>
<dbReference type="AlphaFoldDB" id="A0A6M3K6H1"/>
<dbReference type="EMBL" id="MT142248">
    <property type="protein sequence ID" value="QJA76867.1"/>
    <property type="molecule type" value="Genomic_DNA"/>
</dbReference>
<evidence type="ECO:0000313" key="1">
    <source>
        <dbReference type="EMBL" id="QJA76867.1"/>
    </source>
</evidence>
<dbReference type="InterPro" id="IPR027417">
    <property type="entry name" value="P-loop_NTPase"/>
</dbReference>
<gene>
    <name evidence="1" type="ORF">MM415A01412_0015</name>
</gene>
<protein>
    <submittedName>
        <fullName evidence="1">Putative terminase</fullName>
    </submittedName>
</protein>
<proteinExistence type="predicted"/>
<reference evidence="1" key="1">
    <citation type="submission" date="2020-03" db="EMBL/GenBank/DDBJ databases">
        <title>The deep terrestrial virosphere.</title>
        <authorList>
            <person name="Holmfeldt K."/>
            <person name="Nilsson E."/>
            <person name="Simone D."/>
            <person name="Lopez-Fernandez M."/>
            <person name="Wu X."/>
            <person name="de Brujin I."/>
            <person name="Lundin D."/>
            <person name="Andersson A."/>
            <person name="Bertilsson S."/>
            <person name="Dopson M."/>
        </authorList>
    </citation>
    <scope>NUCLEOTIDE SEQUENCE</scope>
    <source>
        <strain evidence="1">MM415A01412</strain>
    </source>
</reference>
<accession>A0A6M3K6H1</accession>
<sequence>MAAGAALADRFGTHAGPYIADYNAEPTCARFHQSDAFIRGIRGPMGSGKSVACVMEMVIRAHQQAPDRKGIRRTRWGAIRNTYGELKTTTMKTFSAWVPESIAPINRGEPMTARLVLRLPDHTTVDMEVVFISCDKPADVGKLKSLDLTGLWLNEASELDNSILDMGTGRVGRYPEKKDAPFTWAGVIMDTNSMDDDHWWYGLAEGADDPDEQAKIDELKNNLRDQLKKLGMDRSLMAFFEQPPALLEAQGSYVPNPAAENVNGQPMGHAYWLLLVAGKDKQWVDMYVMNKYGKVIDGMAVYHSEYDDQYHGKIAHLNPIAGKIIRIGMDFGLSPAAVPGQINAMGKLLVLGECVAKERSMGMTQFMNDALKPYLLDRFGREDSNGDPWKFLITGDPAGDKRSENDEVKGFDVVRTAGFDIEAAPTNNFSARRDGVAWFLNKRDGIAIDRTAVMVRKGFRGGYHYRRVQIGGEARYANEPYKNKYSHPHDALQYLALPYVAIEVPAYGKKAIPEWAQKLNRGARSHKPWARRAGR</sequence>